<dbReference type="InterPro" id="IPR013320">
    <property type="entry name" value="ConA-like_dom_sf"/>
</dbReference>
<dbReference type="InterPro" id="IPR001791">
    <property type="entry name" value="Laminin_G"/>
</dbReference>
<evidence type="ECO:0000256" key="1">
    <source>
        <dbReference type="ARBA" id="ARBA00022729"/>
    </source>
</evidence>
<keyword evidence="1" id="KW-0732">Signal</keyword>
<name>A0AAD9EZK7_DISEL</name>
<dbReference type="Pfam" id="PF02210">
    <property type="entry name" value="Laminin_G_2"/>
    <property type="match status" value="1"/>
</dbReference>
<keyword evidence="6" id="KW-0176">Collagen</keyword>
<protein>
    <submittedName>
        <fullName evidence="6">Collagen alpha-1(V) chain</fullName>
    </submittedName>
</protein>
<dbReference type="EMBL" id="JASDAP010000022">
    <property type="protein sequence ID" value="KAK1883879.1"/>
    <property type="molecule type" value="Genomic_DNA"/>
</dbReference>
<dbReference type="GO" id="GO:0005581">
    <property type="term" value="C:collagen trimer"/>
    <property type="evidence" value="ECO:0007669"/>
    <property type="project" value="UniProtKB-KW"/>
</dbReference>
<feature type="domain" description="Laminin G" evidence="5">
    <location>
        <begin position="96"/>
        <end position="280"/>
    </location>
</feature>
<sequence length="365" mass="40434">MDTLPSRAHEHEHRLTGRCTGGVWRRVRLWDAADSLHTVGEVLGRTLAQELDVHCADVLAWTAWQPAFLPLIMAAGGRPDQEAVACDEVSILQELSPQVLNSSNTSMTVDDSRCPVLQVGQYSTLSVPLQDLLIDGFAEEFSLLVQLRSPQADERSVFTMLSPDSRVMLQLRISAYAIIFIGTQQRHYEFPVSGLSDGKWHHVALSVSAKRLALYVDCSLLESVDWVYRSMGISTEGLLMIGGIIEAFETPFEGHLRQLTFLMGDPDAAQRHCSHHPPRCGETARKPPRSPRTNHLENILLSSNDLENLLGDPEDEPFLRFGTSSVCHSLALRCRDTLSGAPTTRPTPWFGMNGELGQCPELSVL</sequence>
<comment type="caution">
    <text evidence="6">The sequence shown here is derived from an EMBL/GenBank/DDBJ whole genome shotgun (WGS) entry which is preliminary data.</text>
</comment>
<comment type="caution">
    <text evidence="3">Lacks conserved residue(s) required for the propagation of feature annotation.</text>
</comment>
<gene>
    <name evidence="6" type="ORF">KUDE01_022203</name>
</gene>
<proteinExistence type="predicted"/>
<keyword evidence="7" id="KW-1185">Reference proteome</keyword>
<evidence type="ECO:0000256" key="3">
    <source>
        <dbReference type="PROSITE-ProRule" id="PRU00122"/>
    </source>
</evidence>
<dbReference type="SUPFAM" id="SSF49899">
    <property type="entry name" value="Concanavalin A-like lectins/glucanases"/>
    <property type="match status" value="1"/>
</dbReference>
<dbReference type="AlphaFoldDB" id="A0AAD9EZK7"/>
<evidence type="ECO:0000313" key="7">
    <source>
        <dbReference type="Proteomes" id="UP001228049"/>
    </source>
</evidence>
<dbReference type="PROSITE" id="PS50025">
    <property type="entry name" value="LAM_G_DOMAIN"/>
    <property type="match status" value="1"/>
</dbReference>
<dbReference type="SMART" id="SM00210">
    <property type="entry name" value="TSPN"/>
    <property type="match status" value="1"/>
</dbReference>
<accession>A0AAD9EZK7</accession>
<reference evidence="6" key="1">
    <citation type="submission" date="2023-04" db="EMBL/GenBank/DDBJ databases">
        <title>Chromosome-level genome of Chaenocephalus aceratus.</title>
        <authorList>
            <person name="Park H."/>
        </authorList>
    </citation>
    <scope>NUCLEOTIDE SEQUENCE</scope>
    <source>
        <strain evidence="6">DE</strain>
        <tissue evidence="6">Muscle</tissue>
    </source>
</reference>
<evidence type="ECO:0000256" key="2">
    <source>
        <dbReference type="ARBA" id="ARBA00022737"/>
    </source>
</evidence>
<feature type="region of interest" description="Disordered" evidence="4">
    <location>
        <begin position="272"/>
        <end position="294"/>
    </location>
</feature>
<organism evidence="6 7">
    <name type="scientific">Dissostichus eleginoides</name>
    <name type="common">Patagonian toothfish</name>
    <name type="synonym">Dissostichus amissus</name>
    <dbReference type="NCBI Taxonomy" id="100907"/>
    <lineage>
        <taxon>Eukaryota</taxon>
        <taxon>Metazoa</taxon>
        <taxon>Chordata</taxon>
        <taxon>Craniata</taxon>
        <taxon>Vertebrata</taxon>
        <taxon>Euteleostomi</taxon>
        <taxon>Actinopterygii</taxon>
        <taxon>Neopterygii</taxon>
        <taxon>Teleostei</taxon>
        <taxon>Neoteleostei</taxon>
        <taxon>Acanthomorphata</taxon>
        <taxon>Eupercaria</taxon>
        <taxon>Perciformes</taxon>
        <taxon>Notothenioidei</taxon>
        <taxon>Nototheniidae</taxon>
        <taxon>Dissostichus</taxon>
    </lineage>
</organism>
<dbReference type="Proteomes" id="UP001228049">
    <property type="component" value="Unassembled WGS sequence"/>
</dbReference>
<evidence type="ECO:0000313" key="6">
    <source>
        <dbReference type="EMBL" id="KAK1883879.1"/>
    </source>
</evidence>
<evidence type="ECO:0000259" key="5">
    <source>
        <dbReference type="PROSITE" id="PS50025"/>
    </source>
</evidence>
<evidence type="ECO:0000256" key="4">
    <source>
        <dbReference type="SAM" id="MobiDB-lite"/>
    </source>
</evidence>
<keyword evidence="2" id="KW-0677">Repeat</keyword>
<dbReference type="InterPro" id="IPR048287">
    <property type="entry name" value="TSPN-like_N"/>
</dbReference>
<dbReference type="Gene3D" id="2.60.120.200">
    <property type="match status" value="1"/>
</dbReference>